<feature type="domain" description="EGF-like" evidence="10">
    <location>
        <begin position="1082"/>
        <end position="1124"/>
    </location>
</feature>
<keyword evidence="4" id="KW-1133">Transmembrane helix</keyword>
<comment type="subcellular location">
    <subcellularLocation>
        <location evidence="1">Membrane</location>
        <topology evidence="1">Single-pass membrane protein</topology>
    </subcellularLocation>
</comment>
<dbReference type="InterPro" id="IPR002172">
    <property type="entry name" value="LDrepeatLR_classA_rpt"/>
</dbReference>
<dbReference type="SMART" id="SM00192">
    <property type="entry name" value="LDLa"/>
    <property type="match status" value="5"/>
</dbReference>
<dbReference type="AlphaFoldDB" id="A0A816PD84"/>
<evidence type="ECO:0000256" key="2">
    <source>
        <dbReference type="ARBA" id="ARBA00022692"/>
    </source>
</evidence>
<sequence>MHVRGQETPYCQRLGNNRELNRKSNFCENQGEKHSFRDLVGQNIKPKEILGWHSSIEKVDMYAAVFYNRSLITDDDEQFVCKCIQSGTFGKYCEYKLMHEKTFFSATINAQFEQKRSGDSWNTQRYGNILCYLTLEIDFNTLCLDWRDICDGYQRRFGGVDEENCDKLEFNECENDEFRCTNGMCISEEFWLDGNYDCMDWSDELPNINKLSCSFDPNAIECDEHTCFKNYYSCGDGECVQWVTRMAFLQPQVANVNCFNKRNLNFICEASPRKRAWTLTTGLCWPDEDYDDPRYPPWYMVSSSNLTKEEKCQYLFRCMLSNGFEHDCPCNARNCTRLMMSVCGLTDYVLYPPTGVLNSNLNLYYNYSRHTQYPQCEFYTISGCMKCLGYNVCSGANYIRPYTSWLLYTPQANNVLCWIQSANGNKQFSIVPHGRFCWNGSFTFNGRPYAVDPDVCKALGECISQYRIRDGSLDCGTTNDEHTNVEKDYCTGNVGRHRFQCFNNERRCLNLFSWLTVKSPCSNFSDYMLHDDVIPINPNICLKGHTSGCDRLKEYIGRSSTKNSSNIILFDSPQQRATAKKIQYSKYCNSFWNLDKHLDEISSYCQHWVCRKGQYQCQTGQCIPLAWVCDGEWDCSDASDEEAIVLIKKWSAHNAHLSDLSARINLCVRKYDRAPFSKICNMSFEFGCYLSRVPNPLDIERNRPCINLTQIGDNVEDCYNAYDEKNTFNADASITNMWGFHFRCGYRNQSYPDVCHRSMLNCTEEVLCSRNRDKIGSCSNVKDVVCLNDNLCIKNARCNKISDCYHGEDEYWCASDSYKDQLDYRLAKLVSYKNEELIIIPLYPLEHVRASYQRETSSSIINVQNDQLYTIHSYKCNRGVAILHASQTVCLCPPAYYGRWCEFFSDRITIIVRVDQKTVSMIISKVTYRVRANFFFENTISDHHEFIINPTIENIRNTKYMFYLLYSRSEHMLKHKVYRYFNRSAVIHSHPYSVHFDVFALGNDSHVEELGSWHYPVYFDFLPAFRLAIVLKFPLWYKNGTNDPCSSNLCSENSSCLPIFNQNNSYYCSCKNGYYGKNCSMYERRCDTYCTAKGLCRRDDNEAQSNQYEQYCICPPGRFGPRCSLEYDDCDSNPCLNNATCLPSYDLSGEVSYICICSKRFFGNRCQLGETPIQIDLNLPHDLSFFTTVAQFYDSSPGSVLLIRHQKIYRVLPSTIHHTHDSIYAPILGLLKVYKDLSNPYYFIMYFQNQSLINISSTPEYCPYALSLLSKGKFP</sequence>
<dbReference type="GO" id="GO:0016192">
    <property type="term" value="P:vesicle-mediated transport"/>
    <property type="evidence" value="ECO:0007669"/>
    <property type="project" value="UniProtKB-ARBA"/>
</dbReference>
<dbReference type="PROSITE" id="PS00022">
    <property type="entry name" value="EGF_1"/>
    <property type="match status" value="3"/>
</dbReference>
<dbReference type="PROSITE" id="PS50026">
    <property type="entry name" value="EGF_3"/>
    <property type="match status" value="3"/>
</dbReference>
<evidence type="ECO:0000256" key="6">
    <source>
        <dbReference type="ARBA" id="ARBA00023157"/>
    </source>
</evidence>
<keyword evidence="7" id="KW-0325">Glycoprotein</keyword>
<feature type="disulfide bond" evidence="8">
    <location>
        <begin position="1070"/>
        <end position="1079"/>
    </location>
</feature>
<keyword evidence="8" id="KW-0245">EGF-like domain</keyword>
<proteinExistence type="predicted"/>
<evidence type="ECO:0000256" key="3">
    <source>
        <dbReference type="ARBA" id="ARBA00022737"/>
    </source>
</evidence>
<keyword evidence="3" id="KW-0677">Repeat</keyword>
<dbReference type="Gene3D" id="4.10.400.10">
    <property type="entry name" value="Low-density Lipoprotein Receptor"/>
    <property type="match status" value="2"/>
</dbReference>
<dbReference type="SUPFAM" id="SSF57196">
    <property type="entry name" value="EGF/Laminin"/>
    <property type="match status" value="2"/>
</dbReference>
<dbReference type="SUPFAM" id="SSF57424">
    <property type="entry name" value="LDL receptor-like module"/>
    <property type="match status" value="2"/>
</dbReference>
<dbReference type="Gene3D" id="2.10.25.10">
    <property type="entry name" value="Laminin"/>
    <property type="match status" value="2"/>
</dbReference>
<dbReference type="PROSITE" id="PS01186">
    <property type="entry name" value="EGF_2"/>
    <property type="match status" value="1"/>
</dbReference>
<dbReference type="PROSITE" id="PS50068">
    <property type="entry name" value="LDLRA_2"/>
    <property type="match status" value="2"/>
</dbReference>
<dbReference type="PRINTS" id="PR00261">
    <property type="entry name" value="LDLRECEPTOR"/>
</dbReference>
<reference evidence="11" key="1">
    <citation type="submission" date="2021-02" db="EMBL/GenBank/DDBJ databases">
        <authorList>
            <person name="Nowell W R."/>
        </authorList>
    </citation>
    <scope>NUCLEOTIDE SEQUENCE</scope>
</reference>
<feature type="domain" description="EGF-like" evidence="10">
    <location>
        <begin position="1041"/>
        <end position="1080"/>
    </location>
</feature>
<feature type="disulfide bond" evidence="9">
    <location>
        <begin position="617"/>
        <end position="635"/>
    </location>
</feature>
<dbReference type="FunFam" id="4.10.400.10:FF:000065">
    <property type="entry name" value="Transmembrane protease serine 7"/>
    <property type="match status" value="1"/>
</dbReference>
<dbReference type="InterPro" id="IPR000742">
    <property type="entry name" value="EGF"/>
</dbReference>
<dbReference type="SMART" id="SM00181">
    <property type="entry name" value="EGF"/>
    <property type="match status" value="3"/>
</dbReference>
<feature type="disulfide bond" evidence="8">
    <location>
        <begin position="1114"/>
        <end position="1123"/>
    </location>
</feature>
<organism evidence="11 13">
    <name type="scientific">Rotaria magnacalcarata</name>
    <dbReference type="NCBI Taxonomy" id="392030"/>
    <lineage>
        <taxon>Eukaryota</taxon>
        <taxon>Metazoa</taxon>
        <taxon>Spiralia</taxon>
        <taxon>Gnathifera</taxon>
        <taxon>Rotifera</taxon>
        <taxon>Eurotatoria</taxon>
        <taxon>Bdelloidea</taxon>
        <taxon>Philodinida</taxon>
        <taxon>Philodinidae</taxon>
        <taxon>Rotaria</taxon>
    </lineage>
</organism>
<keyword evidence="5" id="KW-0472">Membrane</keyword>
<feature type="disulfide bond" evidence="9">
    <location>
        <begin position="173"/>
        <end position="185"/>
    </location>
</feature>
<feature type="disulfide bond" evidence="9">
    <location>
        <begin position="180"/>
        <end position="198"/>
    </location>
</feature>
<evidence type="ECO:0000313" key="13">
    <source>
        <dbReference type="Proteomes" id="UP000663887"/>
    </source>
</evidence>
<feature type="disulfide bond" evidence="8">
    <location>
        <begin position="1157"/>
        <end position="1166"/>
    </location>
</feature>
<evidence type="ECO:0000256" key="9">
    <source>
        <dbReference type="PROSITE-ProRule" id="PRU00124"/>
    </source>
</evidence>
<evidence type="ECO:0000256" key="7">
    <source>
        <dbReference type="ARBA" id="ARBA00023180"/>
    </source>
</evidence>
<name>A0A816PD84_9BILA</name>
<dbReference type="Proteomes" id="UP000663887">
    <property type="component" value="Unassembled WGS sequence"/>
</dbReference>
<evidence type="ECO:0000256" key="8">
    <source>
        <dbReference type="PROSITE-ProRule" id="PRU00076"/>
    </source>
</evidence>
<protein>
    <recommendedName>
        <fullName evidence="10">EGF-like domain-containing protein</fullName>
    </recommendedName>
</protein>
<dbReference type="InterPro" id="IPR050685">
    <property type="entry name" value="LDLR"/>
</dbReference>
<evidence type="ECO:0000313" key="12">
    <source>
        <dbReference type="EMBL" id="CAF4246653.1"/>
    </source>
</evidence>
<comment type="caution">
    <text evidence="11">The sequence shown here is derived from an EMBL/GenBank/DDBJ whole genome shotgun (WGS) entry which is preliminary data.</text>
</comment>
<dbReference type="InterPro" id="IPR036055">
    <property type="entry name" value="LDL_receptor-like_sf"/>
</dbReference>
<dbReference type="Proteomes" id="UP000663842">
    <property type="component" value="Unassembled WGS sequence"/>
</dbReference>
<comment type="caution">
    <text evidence="8">Lacks conserved residue(s) required for the propagation of feature annotation.</text>
</comment>
<evidence type="ECO:0000256" key="1">
    <source>
        <dbReference type="ARBA" id="ARBA00004167"/>
    </source>
</evidence>
<dbReference type="EMBL" id="CAJNRG010002391">
    <property type="protein sequence ID" value="CAF2047124.1"/>
    <property type="molecule type" value="Genomic_DNA"/>
</dbReference>
<dbReference type="PANTHER" id="PTHR24270">
    <property type="entry name" value="LOW-DENSITY LIPOPROTEIN RECEPTOR-RELATED"/>
    <property type="match status" value="1"/>
</dbReference>
<gene>
    <name evidence="12" type="ORF">UXM345_LOCUS30490</name>
    <name evidence="11" type="ORF">XDN619_LOCUS7832</name>
</gene>
<feature type="disulfide bond" evidence="8">
    <location>
        <begin position="1086"/>
        <end position="1096"/>
    </location>
</feature>
<feature type="domain" description="EGF-like" evidence="10">
    <location>
        <begin position="1126"/>
        <end position="1167"/>
    </location>
</feature>
<dbReference type="Pfam" id="PF00057">
    <property type="entry name" value="Ldl_recept_a"/>
    <property type="match status" value="2"/>
</dbReference>
<dbReference type="Pfam" id="PF00008">
    <property type="entry name" value="EGF"/>
    <property type="match status" value="1"/>
</dbReference>
<evidence type="ECO:0000259" key="10">
    <source>
        <dbReference type="PROSITE" id="PS50026"/>
    </source>
</evidence>
<evidence type="ECO:0000313" key="11">
    <source>
        <dbReference type="EMBL" id="CAF2047124.1"/>
    </source>
</evidence>
<keyword evidence="6 8" id="KW-1015">Disulfide bond</keyword>
<dbReference type="CDD" id="cd00112">
    <property type="entry name" value="LDLa"/>
    <property type="match status" value="2"/>
</dbReference>
<evidence type="ECO:0000256" key="4">
    <source>
        <dbReference type="ARBA" id="ARBA00022989"/>
    </source>
</evidence>
<dbReference type="GO" id="GO:0005886">
    <property type="term" value="C:plasma membrane"/>
    <property type="evidence" value="ECO:0007669"/>
    <property type="project" value="TreeGrafter"/>
</dbReference>
<feature type="disulfide bond" evidence="9">
    <location>
        <begin position="610"/>
        <end position="622"/>
    </location>
</feature>
<dbReference type="EMBL" id="CAJOBF010008027">
    <property type="protein sequence ID" value="CAF4246653.1"/>
    <property type="molecule type" value="Genomic_DNA"/>
</dbReference>
<accession>A0A816PD84</accession>
<keyword evidence="2" id="KW-0812">Transmembrane</keyword>
<evidence type="ECO:0000256" key="5">
    <source>
        <dbReference type="ARBA" id="ARBA00023136"/>
    </source>
</evidence>
<dbReference type="CDD" id="cd00054">
    <property type="entry name" value="EGF_CA"/>
    <property type="match status" value="2"/>
</dbReference>